<evidence type="ECO:0000256" key="2">
    <source>
        <dbReference type="SAM" id="Phobius"/>
    </source>
</evidence>
<feature type="domain" description="Aerotolerance regulator N-terminal" evidence="3">
    <location>
        <begin position="6"/>
        <end position="76"/>
    </location>
</feature>
<protein>
    <recommendedName>
        <fullName evidence="3">Aerotolerance regulator N-terminal domain-containing protein</fullName>
    </recommendedName>
</protein>
<evidence type="ECO:0000259" key="3">
    <source>
        <dbReference type="Pfam" id="PF07584"/>
    </source>
</evidence>
<dbReference type="InterPro" id="IPR036465">
    <property type="entry name" value="vWFA_dom_sf"/>
</dbReference>
<dbReference type="OrthoDB" id="7052926at2"/>
<name>A0A5C6D948_9BACT</name>
<feature type="transmembrane region" description="Helical" evidence="2">
    <location>
        <begin position="56"/>
        <end position="78"/>
    </location>
</feature>
<dbReference type="RefSeq" id="WP_146529742.1">
    <property type="nucleotide sequence ID" value="NZ_SJPV01000010.1"/>
</dbReference>
<keyword evidence="2" id="KW-0812">Transmembrane</keyword>
<dbReference type="SUPFAM" id="SSF53300">
    <property type="entry name" value="vWA-like"/>
    <property type="match status" value="1"/>
</dbReference>
<proteinExistence type="predicted"/>
<dbReference type="InterPro" id="IPR013783">
    <property type="entry name" value="Ig-like_fold"/>
</dbReference>
<evidence type="ECO:0000256" key="1">
    <source>
        <dbReference type="SAM" id="MobiDB-lite"/>
    </source>
</evidence>
<dbReference type="PANTHER" id="PTHR37464:SF1">
    <property type="entry name" value="BLL2463 PROTEIN"/>
    <property type="match status" value="1"/>
</dbReference>
<evidence type="ECO:0000313" key="5">
    <source>
        <dbReference type="Proteomes" id="UP000319143"/>
    </source>
</evidence>
<feature type="transmembrane region" description="Helical" evidence="2">
    <location>
        <begin position="6"/>
        <end position="25"/>
    </location>
</feature>
<dbReference type="InterPro" id="IPR011933">
    <property type="entry name" value="Double_TM_dom"/>
</dbReference>
<dbReference type="NCBIfam" id="TIGR02226">
    <property type="entry name" value="two_anch"/>
    <property type="match status" value="1"/>
</dbReference>
<dbReference type="Gene3D" id="2.60.40.10">
    <property type="entry name" value="Immunoglobulins"/>
    <property type="match status" value="1"/>
</dbReference>
<dbReference type="Gene3D" id="3.40.50.880">
    <property type="match status" value="1"/>
</dbReference>
<keyword evidence="2" id="KW-0472">Membrane</keyword>
<dbReference type="InterPro" id="IPR029062">
    <property type="entry name" value="Class_I_gatase-like"/>
</dbReference>
<dbReference type="InterPro" id="IPR024163">
    <property type="entry name" value="Aerotolerance_reg_N"/>
</dbReference>
<keyword evidence="5" id="KW-1185">Reference proteome</keyword>
<dbReference type="SUPFAM" id="SSF52317">
    <property type="entry name" value="Class I glutamine amidotransferase-like"/>
    <property type="match status" value="1"/>
</dbReference>
<accession>A0A5C6D948</accession>
<keyword evidence="2" id="KW-1133">Transmembrane helix</keyword>
<dbReference type="Proteomes" id="UP000319143">
    <property type="component" value="Unassembled WGS sequence"/>
</dbReference>
<reference evidence="4 5" key="1">
    <citation type="submission" date="2019-02" db="EMBL/GenBank/DDBJ databases">
        <title>Deep-cultivation of Planctomycetes and their phenomic and genomic characterization uncovers novel biology.</title>
        <authorList>
            <person name="Wiegand S."/>
            <person name="Jogler M."/>
            <person name="Boedeker C."/>
            <person name="Pinto D."/>
            <person name="Vollmers J."/>
            <person name="Rivas-Marin E."/>
            <person name="Kohn T."/>
            <person name="Peeters S.H."/>
            <person name="Heuer A."/>
            <person name="Rast P."/>
            <person name="Oberbeckmann S."/>
            <person name="Bunk B."/>
            <person name="Jeske O."/>
            <person name="Meyerdierks A."/>
            <person name="Storesund J.E."/>
            <person name="Kallscheuer N."/>
            <person name="Luecker S."/>
            <person name="Lage O.M."/>
            <person name="Pohl T."/>
            <person name="Merkel B.J."/>
            <person name="Hornburger P."/>
            <person name="Mueller R.-W."/>
            <person name="Bruemmer F."/>
            <person name="Labrenz M."/>
            <person name="Spormann A.M."/>
            <person name="Op Den Camp H."/>
            <person name="Overmann J."/>
            <person name="Amann R."/>
            <person name="Jetten M.S.M."/>
            <person name="Mascher T."/>
            <person name="Medema M.H."/>
            <person name="Devos D.P."/>
            <person name="Kaster A.-K."/>
            <person name="Ovreas L."/>
            <person name="Rohde M."/>
            <person name="Galperin M.Y."/>
            <person name="Jogler C."/>
        </authorList>
    </citation>
    <scope>NUCLEOTIDE SEQUENCE [LARGE SCALE GENOMIC DNA]</scope>
    <source>
        <strain evidence="4 5">Poly41</strain>
    </source>
</reference>
<organism evidence="4 5">
    <name type="scientific">Novipirellula artificiosorum</name>
    <dbReference type="NCBI Taxonomy" id="2528016"/>
    <lineage>
        <taxon>Bacteria</taxon>
        <taxon>Pseudomonadati</taxon>
        <taxon>Planctomycetota</taxon>
        <taxon>Planctomycetia</taxon>
        <taxon>Pirellulales</taxon>
        <taxon>Pirellulaceae</taxon>
        <taxon>Novipirellula</taxon>
    </lineage>
</organism>
<evidence type="ECO:0000313" key="4">
    <source>
        <dbReference type="EMBL" id="TWU33380.1"/>
    </source>
</evidence>
<comment type="caution">
    <text evidence="4">The sequence shown here is derived from an EMBL/GenBank/DDBJ whole genome shotgun (WGS) entry which is preliminary data.</text>
</comment>
<dbReference type="PANTHER" id="PTHR37464">
    <property type="entry name" value="BLL2463 PROTEIN"/>
    <property type="match status" value="1"/>
</dbReference>
<feature type="region of interest" description="Disordered" evidence="1">
    <location>
        <begin position="748"/>
        <end position="770"/>
    </location>
</feature>
<dbReference type="Gene3D" id="3.40.50.410">
    <property type="entry name" value="von Willebrand factor, type A domain"/>
    <property type="match status" value="1"/>
</dbReference>
<dbReference type="Pfam" id="PF07584">
    <property type="entry name" value="BatA"/>
    <property type="match status" value="1"/>
</dbReference>
<sequence length="770" mass="84638">MTLINSVLALGAAAFTIPLVIHLFYRSRFKTVSWGAMHLLEPVVRINRRRLQWTQLLLLLMRCLLPILLAFCLARPVLTHFQALPGDAPQSLVIVVDDTLSMSARDESGLSRIDRLRNELTALLSRLSRRDEIVWIQTSQIDRLPATMGIEDAIQRVKSLQNTNGPFDVAQTIRTAVAAAEQASHPQRRVLIISDFQDANFDAASSEMLSAFAVELRDNPASPTIQFWNVGADLESLSNVSVDSVEALSPAIVPNRQSQFAARVRNASDQMLNDLRVTWSVDGQEQPSRSISLPARSTALTNFVHSISEAGTHEVAVAVEFADALVEDNRRSIAVEAIEEIEVLLADGQPSKASLGSETDFLAIALSPFAFAQQDQVDTVKATVVRVDQLSEQMRNQPPDILMLANVAPLDAALQKRIADFVFAGGSLVLFDGENLNQADDRSNVDRDPPALVLPAEIGKIVGDRISGKDHPMRIGAVNSKYQPWQRLAVGNQRPLSGVDVYAYRKLTLNGRSSEAEKESSTVLLSMNNGDPLVVSARRGRGRIVQFAIPADASWSSLPLRRVYLPMMQQLVLDLIGSSKLMTVMTGQPMVVPLNEFAGETLASGDTPGDHRRIPPLHQRRFTVQPPNSSEFAVEVIETDKEIVWKQTSAPGVYRFRQFAKPSEAEVNMTSTVRVAEITAAESRLRAIAPAQLSALAERVSATVYERADEIQSAEQTRRFGREIWRGLLVALLIAMILEMVIQQVSTPKRLPPKPPSAGPNDPLRVGELA</sequence>
<gene>
    <name evidence="4" type="ORF">Poly41_51340</name>
</gene>
<dbReference type="AlphaFoldDB" id="A0A5C6D948"/>
<dbReference type="EMBL" id="SJPV01000010">
    <property type="protein sequence ID" value="TWU33380.1"/>
    <property type="molecule type" value="Genomic_DNA"/>
</dbReference>